<keyword evidence="5" id="KW-1185">Reference proteome</keyword>
<dbReference type="PANTHER" id="PTHR35893:SF3">
    <property type="entry name" value="INNER MEMBRANE PROTEIN"/>
    <property type="match status" value="1"/>
</dbReference>
<keyword evidence="2" id="KW-0812">Transmembrane</keyword>
<keyword evidence="2" id="KW-1133">Transmembrane helix</keyword>
<protein>
    <submittedName>
        <fullName evidence="4">Membrane-anchored ribosome-binding protein, inhibits growth in stationary phase, ElaB/YqjD/DUF883 family</fullName>
    </submittedName>
</protein>
<keyword evidence="1" id="KW-0175">Coiled coil</keyword>
<evidence type="ECO:0000313" key="5">
    <source>
        <dbReference type="Proteomes" id="UP000199302"/>
    </source>
</evidence>
<evidence type="ECO:0000256" key="1">
    <source>
        <dbReference type="SAM" id="Coils"/>
    </source>
</evidence>
<dbReference type="GO" id="GO:0043022">
    <property type="term" value="F:ribosome binding"/>
    <property type="evidence" value="ECO:0007669"/>
    <property type="project" value="InterPro"/>
</dbReference>
<evidence type="ECO:0000256" key="2">
    <source>
        <dbReference type="SAM" id="Phobius"/>
    </source>
</evidence>
<feature type="domain" description="DUF883" evidence="3">
    <location>
        <begin position="83"/>
        <end position="112"/>
    </location>
</feature>
<dbReference type="RefSeq" id="WP_218155476.1">
    <property type="nucleotide sequence ID" value="NZ_FOYI01000005.1"/>
</dbReference>
<dbReference type="PANTHER" id="PTHR35893">
    <property type="entry name" value="INNER MEMBRANE PROTEIN-RELATED"/>
    <property type="match status" value="1"/>
</dbReference>
<name>A0A1I6DTE7_9RHOB</name>
<organism evidence="4 5">
    <name type="scientific">Poseidonocella sedimentorum</name>
    <dbReference type="NCBI Taxonomy" id="871652"/>
    <lineage>
        <taxon>Bacteria</taxon>
        <taxon>Pseudomonadati</taxon>
        <taxon>Pseudomonadota</taxon>
        <taxon>Alphaproteobacteria</taxon>
        <taxon>Rhodobacterales</taxon>
        <taxon>Roseobacteraceae</taxon>
        <taxon>Poseidonocella</taxon>
    </lineage>
</organism>
<dbReference type="InterPro" id="IPR043605">
    <property type="entry name" value="DUF883_C"/>
</dbReference>
<sequence>MARTQTNGSAEKNAEKAYADLEMQIATLKSDVAQLTSTLGDFAQAQKEQLGVAASDSIDAAKKLGIAKAEAAQAQARDAVAGAERAVRANPMASVGFAAGAGFLAGLLATRR</sequence>
<keyword evidence="2" id="KW-0472">Membrane</keyword>
<gene>
    <name evidence="4" type="ORF">SAMN04515673_105111</name>
</gene>
<feature type="transmembrane region" description="Helical" evidence="2">
    <location>
        <begin position="92"/>
        <end position="110"/>
    </location>
</feature>
<dbReference type="EMBL" id="FOYI01000005">
    <property type="protein sequence ID" value="SFR08696.1"/>
    <property type="molecule type" value="Genomic_DNA"/>
</dbReference>
<proteinExistence type="predicted"/>
<feature type="coiled-coil region" evidence="1">
    <location>
        <begin position="11"/>
        <end position="38"/>
    </location>
</feature>
<dbReference type="InterPro" id="IPR010279">
    <property type="entry name" value="YqjD/ElaB"/>
</dbReference>
<evidence type="ECO:0000259" key="3">
    <source>
        <dbReference type="Pfam" id="PF19029"/>
    </source>
</evidence>
<accession>A0A1I6DTE7</accession>
<dbReference type="STRING" id="871652.SAMN04515673_105111"/>
<evidence type="ECO:0000313" key="4">
    <source>
        <dbReference type="EMBL" id="SFR08696.1"/>
    </source>
</evidence>
<dbReference type="Proteomes" id="UP000199302">
    <property type="component" value="Unassembled WGS sequence"/>
</dbReference>
<reference evidence="4 5" key="1">
    <citation type="submission" date="2016-10" db="EMBL/GenBank/DDBJ databases">
        <authorList>
            <person name="de Groot N.N."/>
        </authorList>
    </citation>
    <scope>NUCLEOTIDE SEQUENCE [LARGE SCALE GENOMIC DNA]</scope>
    <source>
        <strain evidence="5">KMM 9023,NRIC 0796,JCM 17311,KCTC 23692</strain>
    </source>
</reference>
<dbReference type="AlphaFoldDB" id="A0A1I6DTE7"/>
<dbReference type="Pfam" id="PF19029">
    <property type="entry name" value="DUF883_C"/>
    <property type="match status" value="1"/>
</dbReference>